<name>A0AAN9W1G5_9ORTH</name>
<proteinExistence type="predicted"/>
<gene>
    <name evidence="2" type="ORF">R5R35_003754</name>
</gene>
<evidence type="ECO:0000313" key="3">
    <source>
        <dbReference type="Proteomes" id="UP001378592"/>
    </source>
</evidence>
<evidence type="ECO:0000313" key="2">
    <source>
        <dbReference type="EMBL" id="KAK7870422.1"/>
    </source>
</evidence>
<protein>
    <submittedName>
        <fullName evidence="2">Uncharacterized protein</fullName>
    </submittedName>
</protein>
<keyword evidence="1" id="KW-0472">Membrane</keyword>
<dbReference type="EMBL" id="JAZDUA010000058">
    <property type="protein sequence ID" value="KAK7870422.1"/>
    <property type="molecule type" value="Genomic_DNA"/>
</dbReference>
<comment type="caution">
    <text evidence="2">The sequence shown here is derived from an EMBL/GenBank/DDBJ whole genome shotgun (WGS) entry which is preliminary data.</text>
</comment>
<organism evidence="2 3">
    <name type="scientific">Gryllus longicercus</name>
    <dbReference type="NCBI Taxonomy" id="2509291"/>
    <lineage>
        <taxon>Eukaryota</taxon>
        <taxon>Metazoa</taxon>
        <taxon>Ecdysozoa</taxon>
        <taxon>Arthropoda</taxon>
        <taxon>Hexapoda</taxon>
        <taxon>Insecta</taxon>
        <taxon>Pterygota</taxon>
        <taxon>Neoptera</taxon>
        <taxon>Polyneoptera</taxon>
        <taxon>Orthoptera</taxon>
        <taxon>Ensifera</taxon>
        <taxon>Gryllidea</taxon>
        <taxon>Grylloidea</taxon>
        <taxon>Gryllidae</taxon>
        <taxon>Gryllinae</taxon>
        <taxon>Gryllus</taxon>
    </lineage>
</organism>
<feature type="transmembrane region" description="Helical" evidence="1">
    <location>
        <begin position="46"/>
        <end position="65"/>
    </location>
</feature>
<keyword evidence="3" id="KW-1185">Reference proteome</keyword>
<dbReference type="AlphaFoldDB" id="A0AAN9W1G5"/>
<keyword evidence="1" id="KW-0812">Transmembrane</keyword>
<reference evidence="2 3" key="1">
    <citation type="submission" date="2024-03" db="EMBL/GenBank/DDBJ databases">
        <title>The genome assembly and annotation of the cricket Gryllus longicercus Weissman &amp; Gray.</title>
        <authorList>
            <person name="Szrajer S."/>
            <person name="Gray D."/>
            <person name="Ylla G."/>
        </authorList>
    </citation>
    <scope>NUCLEOTIDE SEQUENCE [LARGE SCALE GENOMIC DNA]</scope>
    <source>
        <strain evidence="2">DAG 2021-001</strain>
        <tissue evidence="2">Whole body minus gut</tissue>
    </source>
</reference>
<sequence>MSQEDEVIDLEIYRDTFSVECDGVSEVCICDWAIPNNSLLDDVLEILLMVTYFLIVTVVIHQVFYDHVFV</sequence>
<dbReference type="Proteomes" id="UP001378592">
    <property type="component" value="Unassembled WGS sequence"/>
</dbReference>
<accession>A0AAN9W1G5</accession>
<keyword evidence="1" id="KW-1133">Transmembrane helix</keyword>
<evidence type="ECO:0000256" key="1">
    <source>
        <dbReference type="SAM" id="Phobius"/>
    </source>
</evidence>